<proteinExistence type="predicted"/>
<dbReference type="EMBL" id="JADDUC010000233">
    <property type="protein sequence ID" value="KAG0115288.1"/>
    <property type="molecule type" value="Genomic_DNA"/>
</dbReference>
<comment type="caution">
    <text evidence="5">The sequence shown here is derived from an EMBL/GenBank/DDBJ whole genome shotgun (WGS) entry which is preliminary data.</text>
</comment>
<feature type="non-terminal residue" evidence="5">
    <location>
        <position position="228"/>
    </location>
</feature>
<evidence type="ECO:0000313" key="6">
    <source>
        <dbReference type="EMBL" id="KAI1230230.1"/>
    </source>
</evidence>
<accession>A0A835NGM0</accession>
<name>A0A835NGM0_9PASS</name>
<dbReference type="InterPro" id="IPR022776">
    <property type="entry name" value="TRM13/UPF0224_CHHC_Znf_dom"/>
</dbReference>
<gene>
    <name evidence="6" type="ORF">IHE44_0010195</name>
    <name evidence="5" type="ORF">IHE44_006438</name>
</gene>
<reference evidence="5" key="1">
    <citation type="submission" date="2020-10" db="EMBL/GenBank/DDBJ databases">
        <title>Feather gene expression reveals the developmental basis of iridescence in African starlings.</title>
        <authorList>
            <person name="Rubenstein D.R."/>
        </authorList>
    </citation>
    <scope>NUCLEOTIDE SEQUENCE</scope>
    <source>
        <strain evidence="5">SS15</strain>
        <tissue evidence="5">Liver</tissue>
    </source>
</reference>
<keyword evidence="3" id="KW-0862">Zinc</keyword>
<dbReference type="Proteomes" id="UP000618051">
    <property type="component" value="Unassembled WGS sequence"/>
</dbReference>
<dbReference type="OrthoDB" id="10069248at2759"/>
<evidence type="ECO:0000313" key="5">
    <source>
        <dbReference type="EMBL" id="KAG0115288.1"/>
    </source>
</evidence>
<dbReference type="Pfam" id="PF05253">
    <property type="entry name" value="zf-U11-48K"/>
    <property type="match status" value="1"/>
</dbReference>
<sequence length="228" mass="25451">MELEEDLDVLDPERLIQCPLSNPEIAKKLATCPFNARHLVPQADLSDHIMKCNDKAFVEQDMVSRSCEPPQEQLNNGSTWQAPPCAEDWETEFEVSIPPPGTWFCPSSKCLLDLDRRAPADDRHALALMAGLSTLGFCCIIDLKSHILGNVLEHVLKSHILGNVLEHVLKSHTLGNVPEHILPLPPPVKGREAKGQREAMALLLLQCFGNSQLSLLVLYLPQDTEYFF</sequence>
<keyword evidence="7" id="KW-1185">Reference proteome</keyword>
<feature type="domain" description="CHHC U11-48K-type" evidence="4">
    <location>
        <begin position="29"/>
        <end position="56"/>
    </location>
</feature>
<organism evidence="5">
    <name type="scientific">Lamprotornis superbus</name>
    <dbReference type="NCBI Taxonomy" id="245042"/>
    <lineage>
        <taxon>Eukaryota</taxon>
        <taxon>Metazoa</taxon>
        <taxon>Chordata</taxon>
        <taxon>Craniata</taxon>
        <taxon>Vertebrata</taxon>
        <taxon>Euteleostomi</taxon>
        <taxon>Archelosauria</taxon>
        <taxon>Archosauria</taxon>
        <taxon>Dinosauria</taxon>
        <taxon>Saurischia</taxon>
        <taxon>Theropoda</taxon>
        <taxon>Coelurosauria</taxon>
        <taxon>Aves</taxon>
        <taxon>Neognathae</taxon>
        <taxon>Neoaves</taxon>
        <taxon>Telluraves</taxon>
        <taxon>Australaves</taxon>
        <taxon>Passeriformes</taxon>
        <taxon>Sturnidae</taxon>
        <taxon>Lamprotornis</taxon>
    </lineage>
</organism>
<protein>
    <submittedName>
        <fullName evidence="6">Gametocyte-specific factor 1</fullName>
    </submittedName>
</protein>
<keyword evidence="2" id="KW-0863">Zinc-finger</keyword>
<evidence type="ECO:0000259" key="4">
    <source>
        <dbReference type="PROSITE" id="PS51800"/>
    </source>
</evidence>
<dbReference type="PROSITE" id="PS51800">
    <property type="entry name" value="ZF_CHHC_U11_48K"/>
    <property type="match status" value="1"/>
</dbReference>
<evidence type="ECO:0000256" key="3">
    <source>
        <dbReference type="ARBA" id="ARBA00022833"/>
    </source>
</evidence>
<reference evidence="6" key="3">
    <citation type="submission" date="2022-01" db="EMBL/GenBank/DDBJ databases">
        <authorList>
            <person name="Rubenstein D.R."/>
        </authorList>
    </citation>
    <scope>NUCLEOTIDE SEQUENCE</scope>
    <source>
        <strain evidence="6">SS15</strain>
        <tissue evidence="6">Liver</tissue>
    </source>
</reference>
<evidence type="ECO:0000313" key="7">
    <source>
        <dbReference type="Proteomes" id="UP000618051"/>
    </source>
</evidence>
<keyword evidence="1" id="KW-0479">Metal-binding</keyword>
<dbReference type="PANTHER" id="PTHR21402">
    <property type="entry name" value="GAMETOCYTE SPECIFIC FACTOR 1-RELATED"/>
    <property type="match status" value="1"/>
</dbReference>
<dbReference type="PANTHER" id="PTHR21402:SF5">
    <property type="entry name" value="GAMETOCYTE SPECIFIC FACTOR 1"/>
    <property type="match status" value="1"/>
</dbReference>
<reference evidence="6 7" key="2">
    <citation type="journal article" date="2021" name="J. Hered.">
        <title>Feather Gene Expression Elucidates the Developmental Basis of Plumage Iridescence in African Starlings.</title>
        <authorList>
            <person name="Rubenstein D.R."/>
            <person name="Corvelo A."/>
            <person name="MacManes M.D."/>
            <person name="Maia R."/>
            <person name="Narzisi G."/>
            <person name="Rousaki A."/>
            <person name="Vandenabeele P."/>
            <person name="Shawkey M.D."/>
            <person name="Solomon J."/>
        </authorList>
    </citation>
    <scope>NUCLEOTIDE SEQUENCE [LARGE SCALE GENOMIC DNA]</scope>
    <source>
        <strain evidence="6">SS15</strain>
    </source>
</reference>
<dbReference type="GO" id="GO:0008270">
    <property type="term" value="F:zinc ion binding"/>
    <property type="evidence" value="ECO:0007669"/>
    <property type="project" value="UniProtKB-KW"/>
</dbReference>
<dbReference type="AlphaFoldDB" id="A0A835NGM0"/>
<dbReference type="InterPro" id="IPR051591">
    <property type="entry name" value="UPF0224_FAM112_RNA_Proc"/>
</dbReference>
<evidence type="ECO:0000256" key="2">
    <source>
        <dbReference type="ARBA" id="ARBA00022771"/>
    </source>
</evidence>
<dbReference type="EMBL" id="JADDUC020000031">
    <property type="protein sequence ID" value="KAI1230230.1"/>
    <property type="molecule type" value="Genomic_DNA"/>
</dbReference>
<evidence type="ECO:0000256" key="1">
    <source>
        <dbReference type="ARBA" id="ARBA00022723"/>
    </source>
</evidence>